<evidence type="ECO:0000313" key="2">
    <source>
        <dbReference type="EMBL" id="THJ74606.1"/>
    </source>
</evidence>
<evidence type="ECO:0000313" key="3">
    <source>
        <dbReference type="Proteomes" id="UP000305282"/>
    </source>
</evidence>
<dbReference type="Proteomes" id="UP000305282">
    <property type="component" value="Unassembled WGS sequence"/>
</dbReference>
<proteinExistence type="predicted"/>
<protein>
    <submittedName>
        <fullName evidence="2">Uncharacterized protein</fullName>
    </submittedName>
</protein>
<dbReference type="AlphaFoldDB" id="A0A4S5EQN4"/>
<keyword evidence="3" id="KW-1185">Reference proteome</keyword>
<reference evidence="2 3" key="1">
    <citation type="submission" date="2019-04" db="EMBL/GenBank/DDBJ databases">
        <title>Draft genome sequences for three unisolated Alnus-infective Frankia Sp+ strains, AgTrS, AiOr and AvVan, the first sequenced Frankia strains able to sporulate in-planta.</title>
        <authorList>
            <person name="Bethencourt L."/>
            <person name="Vautrin F."/>
            <person name="Taib N."/>
            <person name="Dubost A."/>
            <person name="Castro-Garcia L."/>
            <person name="Imbaud O."/>
            <person name="Abrouk D."/>
            <person name="Fournier P."/>
            <person name="Briolay J."/>
            <person name="Nguyen A."/>
            <person name="Normand P."/>
            <person name="Fernandez M.P."/>
            <person name="Brochier-Armanet C."/>
            <person name="Herrera-Belaroussi A."/>
        </authorList>
    </citation>
    <scope>NUCLEOTIDE SEQUENCE [LARGE SCALE GENOMIC DNA]</scope>
    <source>
        <strain evidence="2 3">AvVan</strain>
    </source>
</reference>
<organism evidence="2 3">
    <name type="scientific">Candidatus Frankia alpina</name>
    <dbReference type="NCBI Taxonomy" id="2699483"/>
    <lineage>
        <taxon>Bacteria</taxon>
        <taxon>Bacillati</taxon>
        <taxon>Actinomycetota</taxon>
        <taxon>Actinomycetes</taxon>
        <taxon>Frankiales</taxon>
        <taxon>Frankiaceae</taxon>
        <taxon>Frankia</taxon>
    </lineage>
</organism>
<dbReference type="EMBL" id="SSXH01000210">
    <property type="protein sequence ID" value="THJ74606.1"/>
    <property type="molecule type" value="Genomic_DNA"/>
</dbReference>
<sequence length="151" mass="16864">MLRPTPGELLEGLRRELRDEVLPAVPAGFAARQLRAAIHVLGKLADTWDVQHHYLETDNIDLEVTLVDLTLLAGVERMKQPPRLQSAPGVTDPGLSDLIVRNESLQSELELLQNEHRAAGHQHEEFGRVLFELHRRRTNRAAAAAGVGHDR</sequence>
<evidence type="ECO:0000256" key="1">
    <source>
        <dbReference type="SAM" id="Coils"/>
    </source>
</evidence>
<comment type="caution">
    <text evidence="2">The sequence shown here is derived from an EMBL/GenBank/DDBJ whole genome shotgun (WGS) entry which is preliminary data.</text>
</comment>
<keyword evidence="1" id="KW-0175">Coiled coil</keyword>
<accession>A0A4S5EQN4</accession>
<feature type="coiled-coil region" evidence="1">
    <location>
        <begin position="95"/>
        <end position="122"/>
    </location>
</feature>
<dbReference type="OrthoDB" id="9429777at2"/>
<name>A0A4S5EQN4_9ACTN</name>
<gene>
    <name evidence="2" type="ORF">E7Y31_10475</name>
</gene>
<dbReference type="RefSeq" id="WP_136447994.1">
    <property type="nucleotide sequence ID" value="NZ_SSXH01000210.1"/>
</dbReference>